<dbReference type="PANTHER" id="PTHR46689:SF3">
    <property type="entry name" value="PHOD-LIKE PHOSPHATASE DOMAIN-CONTAINING PROTEIN"/>
    <property type="match status" value="1"/>
</dbReference>
<feature type="compositionally biased region" description="Basic and acidic residues" evidence="1">
    <location>
        <begin position="8"/>
        <end position="23"/>
    </location>
</feature>
<dbReference type="Proteomes" id="UP000294847">
    <property type="component" value="Chromosome 2"/>
</dbReference>
<dbReference type="InterPro" id="IPR018946">
    <property type="entry name" value="PhoD-like_MPP"/>
</dbReference>
<feature type="region of interest" description="Disordered" evidence="1">
    <location>
        <begin position="109"/>
        <end position="132"/>
    </location>
</feature>
<feature type="domain" description="PhoD-like phosphatase" evidence="2">
    <location>
        <begin position="519"/>
        <end position="590"/>
    </location>
</feature>
<evidence type="ECO:0000313" key="4">
    <source>
        <dbReference type="Proteomes" id="UP000294847"/>
    </source>
</evidence>
<reference evidence="3 4" key="1">
    <citation type="journal article" date="2019" name="Mol. Biol. Evol.">
        <title>Blast fungal genomes show frequent chromosomal changes, gene gains and losses, and effector gene turnover.</title>
        <authorList>
            <person name="Gomez Luciano L.B."/>
            <person name="Jason Tsai I."/>
            <person name="Chuma I."/>
            <person name="Tosa Y."/>
            <person name="Chen Y.H."/>
            <person name="Li J.Y."/>
            <person name="Li M.Y."/>
            <person name="Jade Lu M.Y."/>
            <person name="Nakayashiki H."/>
            <person name="Li W.H."/>
        </authorList>
    </citation>
    <scope>NUCLEOTIDE SEQUENCE [LARGE SCALE GENOMIC DNA]</scope>
    <source>
        <strain evidence="3">MZ5-1-6</strain>
    </source>
</reference>
<dbReference type="InterPro" id="IPR038607">
    <property type="entry name" value="PhoD-like_sf"/>
</dbReference>
<dbReference type="AlphaFoldDB" id="A0A4P7N1W3"/>
<feature type="region of interest" description="Disordered" evidence="1">
    <location>
        <begin position="763"/>
        <end position="845"/>
    </location>
</feature>
<feature type="compositionally biased region" description="Basic and acidic residues" evidence="1">
    <location>
        <begin position="109"/>
        <end position="119"/>
    </location>
</feature>
<evidence type="ECO:0000256" key="1">
    <source>
        <dbReference type="SAM" id="MobiDB-lite"/>
    </source>
</evidence>
<evidence type="ECO:0000259" key="2">
    <source>
        <dbReference type="Pfam" id="PF19050"/>
    </source>
</evidence>
<dbReference type="GO" id="GO:0016020">
    <property type="term" value="C:membrane"/>
    <property type="evidence" value="ECO:0007669"/>
    <property type="project" value="TreeGrafter"/>
</dbReference>
<dbReference type="EMBL" id="CP034205">
    <property type="protein sequence ID" value="QBZ55422.1"/>
    <property type="molecule type" value="Genomic_DNA"/>
</dbReference>
<feature type="domain" description="PhoD-like phosphatase" evidence="2">
    <location>
        <begin position="606"/>
        <end position="763"/>
    </location>
</feature>
<evidence type="ECO:0000313" key="3">
    <source>
        <dbReference type="EMBL" id="QBZ55422.1"/>
    </source>
</evidence>
<dbReference type="CDD" id="cd07389">
    <property type="entry name" value="MPP_PhoD"/>
    <property type="match status" value="1"/>
</dbReference>
<feature type="compositionally biased region" description="Low complexity" evidence="1">
    <location>
        <begin position="778"/>
        <end position="821"/>
    </location>
</feature>
<accession>A0A4P7N1W3</accession>
<dbReference type="InterPro" id="IPR043904">
    <property type="entry name" value="PhoD_2-like"/>
</dbReference>
<dbReference type="Gene3D" id="3.60.21.70">
    <property type="entry name" value="PhoD-like phosphatase"/>
    <property type="match status" value="1"/>
</dbReference>
<feature type="region of interest" description="Disordered" evidence="1">
    <location>
        <begin position="193"/>
        <end position="248"/>
    </location>
</feature>
<feature type="region of interest" description="Disordered" evidence="1">
    <location>
        <begin position="932"/>
        <end position="960"/>
    </location>
</feature>
<proteinExistence type="predicted"/>
<feature type="domain" description="PhoD-like phosphatase" evidence="2">
    <location>
        <begin position="292"/>
        <end position="456"/>
    </location>
</feature>
<gene>
    <name evidence="3" type="ORF">PoMZ_00319</name>
</gene>
<protein>
    <recommendedName>
        <fullName evidence="2">PhoD-like phosphatase domain-containing protein</fullName>
    </recommendedName>
</protein>
<dbReference type="PANTHER" id="PTHR46689">
    <property type="entry name" value="MEMBRANE PROTEIN, PUTATIVE-RELATED"/>
    <property type="match status" value="1"/>
</dbReference>
<dbReference type="Pfam" id="PF19050">
    <property type="entry name" value="PhoD_2"/>
    <property type="match status" value="3"/>
</dbReference>
<feature type="compositionally biased region" description="Polar residues" evidence="1">
    <location>
        <begin position="220"/>
        <end position="232"/>
    </location>
</feature>
<feature type="region of interest" description="Disordered" evidence="1">
    <location>
        <begin position="1"/>
        <end position="97"/>
    </location>
</feature>
<sequence length="960" mass="103749">MADPQATHAHEQHDDLPAEEQQHRNPYSSANRWRHQESSKFARHAAAAHAQGSAPQPREPENHSNSADLAAFLNKTRITPAEGAEAGGSSPKDPETKFTPIVVGAAEARKEAGTADHPDVFTSQPEPKGDGKEVACGPLLNYRRMEAGRWLGSVLIVTRGGGKVQQHTPTLVIRKLGPRVAAPNGVVPAGTEVEAAAKGPSQPDDVTDAETAEGSKPEAANNTAPAQTTVAESTHDAPAQQEGSPVTGYCLYSDPRNTFWRFDIDVPVESEEMRWEYTLPGLHFISKTKPRRSIFHVPAASESMRIMFHSCNGFSVGTDEEAWSGPALWNDVLRVHEERPFHVMIGGGDQIYNDGIRVDGPLRKWTDIGNPKKRRDHPYPESLRQECDDYYLKNYIRWYSIFPFANANGQIAQLNIWDDHDIIDGFGSYTDHFMQCDVFRGIGGTAHKYYLLFQHHLPPPASTYTSDVAAVERAPEGGVQDPNQLMDTYVAPRMTESQYIVGNKPGPYVAEHSHNMYSRLGARMAFVGIDARTERTRHQVNYPETYDLIFSRLREELSAAKQQGQPIRHLIVLLGIPIAYPRLTWLENVFSSPFLGPLKLLNRRFGFGGGFFNHFDGSVDLLDDLDDHYTARTHKRERNSLIERLQGVCAEHSVRATILGGDVHLAAFGRFYSNPKLGIPIENDHRYIPNVISSAIVNKPPPAAVANLLARRNKIHHLNRDTDETLLKLFDKDPGESSKTAGHNNVTMPSRNFAIITENSANNGSHQQAAGSGATHLAPPGAANGTNGTNASAANGNTSNTHLAPPGSSAGASAITSAASSVRSQVPGKDGHYPISAGETGCGTTHRAATAKHGTATDGSLDVCIRVEIDNSDKKGTTQSYGLSIPVLDFDAAQPAHRRTLAEAAKAAVSAGHTDTAADGKQKTEKGALAGQINGNGQAADGAAAAGSAPVAAVNGHKTQ</sequence>
<name>A0A4P7N1W3_PYROR</name>
<organism evidence="3 4">
    <name type="scientific">Pyricularia oryzae</name>
    <name type="common">Rice blast fungus</name>
    <name type="synonym">Magnaporthe oryzae</name>
    <dbReference type="NCBI Taxonomy" id="318829"/>
    <lineage>
        <taxon>Eukaryota</taxon>
        <taxon>Fungi</taxon>
        <taxon>Dikarya</taxon>
        <taxon>Ascomycota</taxon>
        <taxon>Pezizomycotina</taxon>
        <taxon>Sordariomycetes</taxon>
        <taxon>Sordariomycetidae</taxon>
        <taxon>Magnaporthales</taxon>
        <taxon>Pyriculariaceae</taxon>
        <taxon>Pyricularia</taxon>
    </lineage>
</organism>